<accession>A0A650CMM3</accession>
<dbReference type="EMBL" id="CP045483">
    <property type="protein sequence ID" value="QGR18747.1"/>
    <property type="molecule type" value="Genomic_DNA"/>
</dbReference>
<reference evidence="2 3" key="1">
    <citation type="submission" date="2019-10" db="EMBL/GenBank/DDBJ databases">
        <title>Genome Sequences from Six Type Strain Members of the Archaeal Family Sulfolobaceae: Acidianus ambivalens, Acidianus infernus, Metallosphaera prunae, Stygiolobus azoricus, Sulfolobus metallicus, and Sulfurisphaera ohwakuensis.</title>
        <authorList>
            <person name="Counts J.A."/>
            <person name="Kelly R.M."/>
        </authorList>
    </citation>
    <scope>NUCLEOTIDE SEQUENCE [LARGE SCALE GENOMIC DNA]</scope>
    <source>
        <strain evidence="2 3">FC6</strain>
    </source>
</reference>
<sequence>MIKFKLNKEEELFIKLVKIGEDLKVACDSLRQLFVGVLNNEEDTVNSNIVKIKTVTERIAMSREETLSIIYGGAFLPDFKEAMVMLTQALYQTSAAIKDAARAVSSRKPAEKCLINLRESILSYLSTIDEASARLEDMLSKLSNDINEALKVGKEIQMLERSGDELKDMLISRLYSMEKDIDLITILQMRDVIFFLDDILDFMEDATLSIEVLYATLKS</sequence>
<dbReference type="KEGG" id="sazo:D1868_01205"/>
<dbReference type="AlphaFoldDB" id="A0A650CMM3"/>
<dbReference type="PANTHER" id="PTHR36536">
    <property type="entry name" value="UPF0111 PROTEIN HI_1603"/>
    <property type="match status" value="1"/>
</dbReference>
<dbReference type="Gene3D" id="1.20.58.220">
    <property type="entry name" value="Phosphate transport system protein phou homolog 2, domain 2"/>
    <property type="match status" value="1"/>
</dbReference>
<organism evidence="2 3">
    <name type="scientific">Stygiolobus azoricus</name>
    <dbReference type="NCBI Taxonomy" id="41675"/>
    <lineage>
        <taxon>Archaea</taxon>
        <taxon>Thermoproteota</taxon>
        <taxon>Thermoprotei</taxon>
        <taxon>Sulfolobales</taxon>
        <taxon>Sulfolobaceae</taxon>
        <taxon>Stygiolobus</taxon>
    </lineage>
</organism>
<evidence type="ECO:0000313" key="2">
    <source>
        <dbReference type="EMBL" id="QGR18747.1"/>
    </source>
</evidence>
<evidence type="ECO:0000256" key="1">
    <source>
        <dbReference type="ARBA" id="ARBA00008591"/>
    </source>
</evidence>
<dbReference type="InterPro" id="IPR002727">
    <property type="entry name" value="DUF47"/>
</dbReference>
<dbReference type="Proteomes" id="UP000423396">
    <property type="component" value="Chromosome"/>
</dbReference>
<name>A0A650CMM3_9CREN</name>
<keyword evidence="3" id="KW-1185">Reference proteome</keyword>
<dbReference type="GeneID" id="42797651"/>
<dbReference type="InterPro" id="IPR018445">
    <property type="entry name" value="Put_Phosphate_transp_reg"/>
</dbReference>
<proteinExistence type="inferred from homology"/>
<evidence type="ECO:0000313" key="3">
    <source>
        <dbReference type="Proteomes" id="UP000423396"/>
    </source>
</evidence>
<dbReference type="InterPro" id="IPR038078">
    <property type="entry name" value="PhoU-like_sf"/>
</dbReference>
<gene>
    <name evidence="2" type="ORF">D1868_01205</name>
</gene>
<dbReference type="Pfam" id="PF01865">
    <property type="entry name" value="PhoU_div"/>
    <property type="match status" value="1"/>
</dbReference>
<protein>
    <submittedName>
        <fullName evidence="2">DUF47 family protein</fullName>
    </submittedName>
</protein>
<dbReference type="PANTHER" id="PTHR36536:SF3">
    <property type="entry name" value="UPF0111 PROTEIN HI_1603"/>
    <property type="match status" value="1"/>
</dbReference>
<dbReference type="OrthoDB" id="33385at2157"/>
<dbReference type="RefSeq" id="WP_156004968.1">
    <property type="nucleotide sequence ID" value="NZ_CP045483.1"/>
</dbReference>
<comment type="similarity">
    <text evidence="1">Belongs to the UPF0111 family.</text>
</comment>